<keyword evidence="2" id="KW-1185">Reference proteome</keyword>
<accession>A0A379YLS7</accession>
<organism evidence="1 2">
    <name type="scientific">Shewanella algae</name>
    <dbReference type="NCBI Taxonomy" id="38313"/>
    <lineage>
        <taxon>Bacteria</taxon>
        <taxon>Pseudomonadati</taxon>
        <taxon>Pseudomonadota</taxon>
        <taxon>Gammaproteobacteria</taxon>
        <taxon>Alteromonadales</taxon>
        <taxon>Shewanellaceae</taxon>
        <taxon>Shewanella</taxon>
    </lineage>
</organism>
<gene>
    <name evidence="1" type="ORF">NCTC10738_00167</name>
</gene>
<proteinExistence type="predicted"/>
<name>A0A379YLS7_9GAMM</name>
<dbReference type="RefSeq" id="WP_107110897.1">
    <property type="nucleotide sequence ID" value="NZ_CP068228.1"/>
</dbReference>
<evidence type="ECO:0000313" key="1">
    <source>
        <dbReference type="EMBL" id="SUI46329.1"/>
    </source>
</evidence>
<dbReference type="Proteomes" id="UP000254069">
    <property type="component" value="Unassembled WGS sequence"/>
</dbReference>
<dbReference type="AlphaFoldDB" id="A0A379YLS7"/>
<protein>
    <submittedName>
        <fullName evidence="1">Uncharacterized protein</fullName>
    </submittedName>
</protein>
<sequence>MTTTTKPEQTRDLPNRALRNLVIRALLLEGSRAEKLAKLFDLDISTIRKYGHASAEIETRQKFDLPVPESAHQRIDRANNERMIREAAMLWRSTRLSQKKIAEKVGCSVNTLRAGGAFDEIEF</sequence>
<dbReference type="EMBL" id="UGYO01000001">
    <property type="protein sequence ID" value="SUI46329.1"/>
    <property type="molecule type" value="Genomic_DNA"/>
</dbReference>
<evidence type="ECO:0000313" key="2">
    <source>
        <dbReference type="Proteomes" id="UP000254069"/>
    </source>
</evidence>
<reference evidence="1 2" key="1">
    <citation type="submission" date="2018-06" db="EMBL/GenBank/DDBJ databases">
        <authorList>
            <consortium name="Pathogen Informatics"/>
            <person name="Doyle S."/>
        </authorList>
    </citation>
    <scope>NUCLEOTIDE SEQUENCE [LARGE SCALE GENOMIC DNA]</scope>
    <source>
        <strain evidence="1 2">NCTC10738</strain>
    </source>
</reference>